<evidence type="ECO:0000259" key="1">
    <source>
        <dbReference type="Pfam" id="PF12937"/>
    </source>
</evidence>
<dbReference type="OrthoDB" id="2095648at2759"/>
<dbReference type="Gene3D" id="1.20.1280.50">
    <property type="match status" value="1"/>
</dbReference>
<protein>
    <recommendedName>
        <fullName evidence="1">F-box domain-containing protein</fullName>
    </recommendedName>
</protein>
<dbReference type="InterPro" id="IPR036047">
    <property type="entry name" value="F-box-like_dom_sf"/>
</dbReference>
<dbReference type="VEuPathDB" id="FungiDB:H310_05640"/>
<name>A0A024UC77_9STRA</name>
<dbReference type="Pfam" id="PF12937">
    <property type="entry name" value="F-box-like"/>
    <property type="match status" value="1"/>
</dbReference>
<dbReference type="Gene3D" id="1.25.40.10">
    <property type="entry name" value="Tetratricopeptide repeat domain"/>
    <property type="match status" value="1"/>
</dbReference>
<evidence type="ECO:0000313" key="2">
    <source>
        <dbReference type="EMBL" id="ETW03243.1"/>
    </source>
</evidence>
<dbReference type="SUPFAM" id="SSF81383">
    <property type="entry name" value="F-box domain"/>
    <property type="match status" value="1"/>
</dbReference>
<dbReference type="SUPFAM" id="SSF48452">
    <property type="entry name" value="TPR-like"/>
    <property type="match status" value="1"/>
</dbReference>
<dbReference type="RefSeq" id="XP_008868627.1">
    <property type="nucleotide sequence ID" value="XM_008870405.1"/>
</dbReference>
<accession>A0A024UC77</accession>
<dbReference type="AlphaFoldDB" id="A0A024UC77"/>
<proteinExistence type="predicted"/>
<organism evidence="2">
    <name type="scientific">Aphanomyces invadans</name>
    <dbReference type="NCBI Taxonomy" id="157072"/>
    <lineage>
        <taxon>Eukaryota</taxon>
        <taxon>Sar</taxon>
        <taxon>Stramenopiles</taxon>
        <taxon>Oomycota</taxon>
        <taxon>Saprolegniomycetes</taxon>
        <taxon>Saprolegniales</taxon>
        <taxon>Verrucalvaceae</taxon>
        <taxon>Aphanomyces</taxon>
    </lineage>
</organism>
<sequence length="547" mass="61580">MAAARGVWGNEPLVGQVLSFLDSHALGMAECVCATWCHVASDMKLWSRLCLASRRCLVGSATRALHDQVGAKRYMHLVESRRKHHELRQHDLRSLVESDLWTRIIVQEKWLARVHMAFAIDVVIPRMEAGPSVAHILGSFAQVLDDAFDELALSREMLLKAVAMNESAWITHHLALLSEKRQDFDEAEMWFRRGYDQNNTYVPNVLNFAVFMEERRMQYDAADELYQHALLHAVAPVHRLDVYFAMGDFYLLKQRDIGRTRKVLSQAYEFLKRIADVDGVAGRDVKVAIQYAEFLVYVCQDYAAAAAIFKVVLRRWMFERGRKSGVHPDVAVFLQIGLLSYAICVVFATRNQAMALQIVEYSAAVEQCILTQRSHPLPTSSSQRVVARYKLTAAVVVQHATDLCRPLTCKEDVDSLAPLMGLLYYLDGNTTDAMALWAAYFRRLSNVHSPEYAFAGFCTGAVLHIANKPEAAAKAIARAFAVDAHSLQFQNLDLVLREVAEGNATSTDHVDRRQRALACRDVLVSYLLAHQAGSLALGQCVTHRRME</sequence>
<dbReference type="STRING" id="157072.A0A024UC77"/>
<reference evidence="2" key="1">
    <citation type="submission" date="2013-12" db="EMBL/GenBank/DDBJ databases">
        <title>The Genome Sequence of Aphanomyces invadans NJM9701.</title>
        <authorList>
            <consortium name="The Broad Institute Genomics Platform"/>
            <person name="Russ C."/>
            <person name="Tyler B."/>
            <person name="van West P."/>
            <person name="Dieguez-Uribeondo J."/>
            <person name="Young S.K."/>
            <person name="Zeng Q."/>
            <person name="Gargeya S."/>
            <person name="Fitzgerald M."/>
            <person name="Abouelleil A."/>
            <person name="Alvarado L."/>
            <person name="Chapman S.B."/>
            <person name="Gainer-Dewar J."/>
            <person name="Goldberg J."/>
            <person name="Griggs A."/>
            <person name="Gujja S."/>
            <person name="Hansen M."/>
            <person name="Howarth C."/>
            <person name="Imamovic A."/>
            <person name="Ireland A."/>
            <person name="Larimer J."/>
            <person name="McCowan C."/>
            <person name="Murphy C."/>
            <person name="Pearson M."/>
            <person name="Poon T.W."/>
            <person name="Priest M."/>
            <person name="Roberts A."/>
            <person name="Saif S."/>
            <person name="Shea T."/>
            <person name="Sykes S."/>
            <person name="Wortman J."/>
            <person name="Nusbaum C."/>
            <person name="Birren B."/>
        </authorList>
    </citation>
    <scope>NUCLEOTIDE SEQUENCE [LARGE SCALE GENOMIC DNA]</scope>
    <source>
        <strain evidence="2">NJM9701</strain>
    </source>
</reference>
<dbReference type="InterPro" id="IPR001810">
    <property type="entry name" value="F-box_dom"/>
</dbReference>
<dbReference type="InterPro" id="IPR011990">
    <property type="entry name" value="TPR-like_helical_dom_sf"/>
</dbReference>
<dbReference type="GeneID" id="20082690"/>
<dbReference type="EMBL" id="KI913960">
    <property type="protein sequence ID" value="ETW03243.1"/>
    <property type="molecule type" value="Genomic_DNA"/>
</dbReference>
<gene>
    <name evidence="2" type="ORF">H310_05640</name>
</gene>
<feature type="domain" description="F-box" evidence="1">
    <location>
        <begin position="16"/>
        <end position="51"/>
    </location>
</feature>